<dbReference type="PANTHER" id="PTHR15071">
    <property type="entry name" value="MANNOSE-6-PHOSPHATE RECEPTOR FAMILY MEMBER"/>
    <property type="match status" value="1"/>
</dbReference>
<keyword evidence="10" id="KW-1185">Reference proteome</keyword>
<dbReference type="RefSeq" id="NP_001304540.2">
    <property type="nucleotide sequence ID" value="NM_001317611.2"/>
</dbReference>
<feature type="transmembrane region" description="Helical" evidence="6">
    <location>
        <begin position="205"/>
        <end position="229"/>
    </location>
</feature>
<dbReference type="AlphaFoldDB" id="I1MYZ4"/>
<evidence type="ECO:0000256" key="7">
    <source>
        <dbReference type="SAM" id="SignalP"/>
    </source>
</evidence>
<feature type="chain" id="PRO_5014579200" description="Autophagy-related protein 27" evidence="7">
    <location>
        <begin position="27"/>
        <end position="282"/>
    </location>
</feature>
<keyword evidence="4 6" id="KW-1133">Transmembrane helix</keyword>
<gene>
    <name evidence="9" type="primary">LOC100800943</name>
    <name evidence="8" type="ORF">GLYMA_18G024100</name>
</gene>
<protein>
    <recommendedName>
        <fullName evidence="11">Autophagy-related protein 27</fullName>
    </recommendedName>
</protein>
<comment type="subcellular location">
    <subcellularLocation>
        <location evidence="1">Membrane</location>
        <topology evidence="1">Single-pass membrane protein</topology>
    </subcellularLocation>
</comment>
<dbReference type="GeneID" id="100800943"/>
<reference evidence="8 9" key="1">
    <citation type="journal article" date="2010" name="Nature">
        <title>Genome sequence of the palaeopolyploid soybean.</title>
        <authorList>
            <person name="Schmutz J."/>
            <person name="Cannon S.B."/>
            <person name="Schlueter J."/>
            <person name="Ma J."/>
            <person name="Mitros T."/>
            <person name="Nelson W."/>
            <person name="Hyten D.L."/>
            <person name="Song Q."/>
            <person name="Thelen J.J."/>
            <person name="Cheng J."/>
            <person name="Xu D."/>
            <person name="Hellsten U."/>
            <person name="May G.D."/>
            <person name="Yu Y."/>
            <person name="Sakurai T."/>
            <person name="Umezawa T."/>
            <person name="Bhattacharyya M.K."/>
            <person name="Sandhu D."/>
            <person name="Valliyodan B."/>
            <person name="Lindquist E."/>
            <person name="Peto M."/>
            <person name="Grant D."/>
            <person name="Shu S."/>
            <person name="Goodstein D."/>
            <person name="Barry K."/>
            <person name="Futrell-Griggs M."/>
            <person name="Abernathy B."/>
            <person name="Du J."/>
            <person name="Tian Z."/>
            <person name="Zhu L."/>
            <person name="Gill N."/>
            <person name="Joshi T."/>
            <person name="Libault M."/>
            <person name="Sethuraman A."/>
            <person name="Zhang X.-C."/>
            <person name="Shinozaki K."/>
            <person name="Nguyen H.T."/>
            <person name="Wing R.A."/>
            <person name="Cregan P."/>
            <person name="Specht J."/>
            <person name="Grimwood J."/>
            <person name="Rokhsar D."/>
            <person name="Stacey G."/>
            <person name="Shoemaker R.C."/>
            <person name="Jackson S.A."/>
        </authorList>
    </citation>
    <scope>NUCLEOTIDE SEQUENCE [LARGE SCALE GENOMIC DNA]</scope>
    <source>
        <strain evidence="9">cv. Williams 82</strain>
        <tissue evidence="8">Callus</tissue>
    </source>
</reference>
<dbReference type="OrthoDB" id="29460at2759"/>
<keyword evidence="3 7" id="KW-0732">Signal</keyword>
<dbReference type="InterPro" id="IPR018939">
    <property type="entry name" value="Autophagy-rel_prot_27"/>
</dbReference>
<organism evidence="9">
    <name type="scientific">Glycine max</name>
    <name type="common">Soybean</name>
    <name type="synonym">Glycine hispida</name>
    <dbReference type="NCBI Taxonomy" id="3847"/>
    <lineage>
        <taxon>Eukaryota</taxon>
        <taxon>Viridiplantae</taxon>
        <taxon>Streptophyta</taxon>
        <taxon>Embryophyta</taxon>
        <taxon>Tracheophyta</taxon>
        <taxon>Spermatophyta</taxon>
        <taxon>Magnoliopsida</taxon>
        <taxon>eudicotyledons</taxon>
        <taxon>Gunneridae</taxon>
        <taxon>Pentapetalae</taxon>
        <taxon>rosids</taxon>
        <taxon>fabids</taxon>
        <taxon>Fabales</taxon>
        <taxon>Fabaceae</taxon>
        <taxon>Papilionoideae</taxon>
        <taxon>50 kb inversion clade</taxon>
        <taxon>NPAAA clade</taxon>
        <taxon>indigoferoid/millettioid clade</taxon>
        <taxon>Phaseoleae</taxon>
        <taxon>Glycine</taxon>
        <taxon>Glycine subgen. Soja</taxon>
    </lineage>
</organism>
<dbReference type="PaxDb" id="3847-GLYMA18G02750.1"/>
<dbReference type="Gramene" id="KRG97681">
    <property type="protein sequence ID" value="KRG97681"/>
    <property type="gene ID" value="GLYMA_18G024100"/>
</dbReference>
<dbReference type="FunCoup" id="I1MYZ4">
    <property type="interactions" value="3193"/>
</dbReference>
<dbReference type="GO" id="GO:0000139">
    <property type="term" value="C:Golgi membrane"/>
    <property type="evidence" value="ECO:0007669"/>
    <property type="project" value="UniProtKB-SubCell"/>
</dbReference>
<evidence type="ECO:0000256" key="2">
    <source>
        <dbReference type="ARBA" id="ARBA00022692"/>
    </source>
</evidence>
<dbReference type="eggNOG" id="ENOG502QUYE">
    <property type="taxonomic scope" value="Eukaryota"/>
</dbReference>
<name>I1MYZ4_SOYBN</name>
<reference evidence="8" key="3">
    <citation type="submission" date="2018-07" db="EMBL/GenBank/DDBJ databases">
        <title>WGS assembly of Glycine max.</title>
        <authorList>
            <person name="Schmutz J."/>
            <person name="Cannon S."/>
            <person name="Schlueter J."/>
            <person name="Ma J."/>
            <person name="Mitros T."/>
            <person name="Nelson W."/>
            <person name="Hyten D."/>
            <person name="Song Q."/>
            <person name="Thelen J."/>
            <person name="Cheng J."/>
            <person name="Xu D."/>
            <person name="Hellsten U."/>
            <person name="May G."/>
            <person name="Yu Y."/>
            <person name="Sakurai T."/>
            <person name="Umezawa T."/>
            <person name="Bhattacharyya M."/>
            <person name="Sandhu D."/>
            <person name="Valliyodan B."/>
            <person name="Lindquist E."/>
            <person name="Peto M."/>
            <person name="Grant D."/>
            <person name="Shu S."/>
            <person name="Goodstein D."/>
            <person name="Barry K."/>
            <person name="Futrell-Griggs M."/>
            <person name="Abernathy B."/>
            <person name="Du J."/>
            <person name="Tian Z."/>
            <person name="Zhu L."/>
            <person name="Gill N."/>
            <person name="Joshi T."/>
            <person name="Libault M."/>
            <person name="Sethuraman A."/>
            <person name="Zhang X."/>
            <person name="Shinozaki K."/>
            <person name="Nguyen H."/>
            <person name="Wing R."/>
            <person name="Cregan P."/>
            <person name="Specht J."/>
            <person name="Grimwood J."/>
            <person name="Rokhsar D."/>
            <person name="Stacey G."/>
            <person name="Shoemaker R."/>
            <person name="Jackson S."/>
        </authorList>
    </citation>
    <scope>NUCLEOTIDE SEQUENCE</scope>
    <source>
        <tissue evidence="8">Callus</tissue>
    </source>
</reference>
<keyword evidence="5 6" id="KW-0472">Membrane</keyword>
<evidence type="ECO:0000313" key="8">
    <source>
        <dbReference type="EMBL" id="KRG97681.1"/>
    </source>
</evidence>
<dbReference type="Proteomes" id="UP000008827">
    <property type="component" value="Chromosome 18"/>
</dbReference>
<dbReference type="KEGG" id="gmx:100800943"/>
<dbReference type="EMBL" id="CM000851">
    <property type="protein sequence ID" value="KRG97681.1"/>
    <property type="molecule type" value="Genomic_DNA"/>
</dbReference>
<evidence type="ECO:0000256" key="1">
    <source>
        <dbReference type="ARBA" id="ARBA00004167"/>
    </source>
</evidence>
<evidence type="ECO:0000256" key="3">
    <source>
        <dbReference type="ARBA" id="ARBA00022729"/>
    </source>
</evidence>
<dbReference type="ExpressionAtlas" id="I1MYZ4">
    <property type="expression patterns" value="baseline and differential"/>
</dbReference>
<evidence type="ECO:0000256" key="5">
    <source>
        <dbReference type="ARBA" id="ARBA00023136"/>
    </source>
</evidence>
<reference evidence="9" key="2">
    <citation type="submission" date="2018-02" db="UniProtKB">
        <authorList>
            <consortium name="EnsemblPlants"/>
        </authorList>
    </citation>
    <scope>IDENTIFICATION</scope>
    <source>
        <strain evidence="9">Williams 82</strain>
    </source>
</reference>
<feature type="signal peptide" evidence="7">
    <location>
        <begin position="1"/>
        <end position="26"/>
    </location>
</feature>
<evidence type="ECO:0000256" key="6">
    <source>
        <dbReference type="SAM" id="Phobius"/>
    </source>
</evidence>
<accession>I1MYZ4</accession>
<dbReference type="PANTHER" id="PTHR15071:SF0">
    <property type="entry name" value="MANNOSE 6-PHOSPHATE RECEPTOR-LIKE PROTEIN 1"/>
    <property type="match status" value="1"/>
</dbReference>
<evidence type="ECO:0000313" key="9">
    <source>
        <dbReference type="EnsemblPlants" id="KRG97681"/>
    </source>
</evidence>
<evidence type="ECO:0008006" key="11">
    <source>
        <dbReference type="Google" id="ProtNLM"/>
    </source>
</evidence>
<dbReference type="EnsemblPlants" id="KRG97681">
    <property type="protein sequence ID" value="KRG97681"/>
    <property type="gene ID" value="GLYMA_18G024100"/>
</dbReference>
<dbReference type="OMA" id="WGWFGTF"/>
<dbReference type="STRING" id="3847.I1MYZ4"/>
<sequence>MTTMVAQRIIIVTFFTLLLLQHLTFATATALCQFSFLDGNTLYNYTLSSPIRNFPHGILSEDGFYKVAVNDTTLWFQLCDGMIFNHDPPICADCWDCGGPKHCGMKCNALVANNVGGYHVCTAIGRGPKIDVDIIDKKNPHTGVIVKMSNSGPKYNCSLAVSVLCNLNGVQGPQALERLGACDYVTELKHPSGCAIIINVHGGGWGWFGTLLIIVLCLFAAYLLAGIVYRFFFLGIRGIDIIPNLDFWVSLPRRTQSLCTSLVRKFKGPSEGYRSSYSPVNF</sequence>
<proteinExistence type="predicted"/>
<evidence type="ECO:0000256" key="4">
    <source>
        <dbReference type="ARBA" id="ARBA00022989"/>
    </source>
</evidence>
<dbReference type="Pfam" id="PF09451">
    <property type="entry name" value="ATG27"/>
    <property type="match status" value="1"/>
</dbReference>
<keyword evidence="2 6" id="KW-0812">Transmembrane</keyword>
<evidence type="ECO:0000313" key="10">
    <source>
        <dbReference type="Proteomes" id="UP000008827"/>
    </source>
</evidence>